<evidence type="ECO:0000313" key="8">
    <source>
        <dbReference type="Proteomes" id="UP000092666"/>
    </source>
</evidence>
<evidence type="ECO:0000313" key="7">
    <source>
        <dbReference type="EMBL" id="OCF31254.1"/>
    </source>
</evidence>
<dbReference type="STRING" id="1296120.A0A1B9GJH9"/>
<dbReference type="SUPFAM" id="SSF144091">
    <property type="entry name" value="Rhomboid-like"/>
    <property type="match status" value="1"/>
</dbReference>
<feature type="transmembrane region" description="Helical" evidence="6">
    <location>
        <begin position="75"/>
        <end position="95"/>
    </location>
</feature>
<keyword evidence="8" id="KW-1185">Reference proteome</keyword>
<feature type="transmembrane region" description="Helical" evidence="6">
    <location>
        <begin position="20"/>
        <end position="39"/>
    </location>
</feature>
<reference evidence="8" key="2">
    <citation type="submission" date="2013-12" db="EMBL/GenBank/DDBJ databases">
        <title>Evolution of pathogenesis and genome organization in the Tremellales.</title>
        <authorList>
            <person name="Cuomo C."/>
            <person name="Litvintseva A."/>
            <person name="Heitman J."/>
            <person name="Chen Y."/>
            <person name="Sun S."/>
            <person name="Springer D."/>
            <person name="Dromer F."/>
            <person name="Young S."/>
            <person name="Zeng Q."/>
            <person name="Chapman S."/>
            <person name="Gujja S."/>
            <person name="Saif S."/>
            <person name="Birren B."/>
        </authorList>
    </citation>
    <scope>NUCLEOTIDE SEQUENCE [LARGE SCALE GENOMIC DNA]</scope>
    <source>
        <strain evidence="8">BCC8398</strain>
    </source>
</reference>
<feature type="transmembrane region" description="Helical" evidence="6">
    <location>
        <begin position="107"/>
        <end position="130"/>
    </location>
</feature>
<evidence type="ECO:0000256" key="2">
    <source>
        <dbReference type="ARBA" id="ARBA00022692"/>
    </source>
</evidence>
<dbReference type="SMART" id="SM01160">
    <property type="entry name" value="DUF1751"/>
    <property type="match status" value="1"/>
</dbReference>
<feature type="transmembrane region" description="Helical" evidence="6">
    <location>
        <begin position="183"/>
        <end position="214"/>
    </location>
</feature>
<keyword evidence="4 6" id="KW-0472">Membrane</keyword>
<dbReference type="InterPro" id="IPR035952">
    <property type="entry name" value="Rhomboid-like_sf"/>
</dbReference>
<gene>
    <name evidence="7" type="ORF">I316_07040</name>
</gene>
<evidence type="ECO:0000256" key="3">
    <source>
        <dbReference type="ARBA" id="ARBA00022989"/>
    </source>
</evidence>
<keyword evidence="2 6" id="KW-0812">Transmembrane</keyword>
<name>A0A1B9GJH9_9TREE</name>
<evidence type="ECO:0000256" key="4">
    <source>
        <dbReference type="ARBA" id="ARBA00023136"/>
    </source>
</evidence>
<comment type="subcellular location">
    <subcellularLocation>
        <location evidence="1">Membrane</location>
        <topology evidence="1">Multi-pass membrane protein</topology>
    </subcellularLocation>
</comment>
<dbReference type="GO" id="GO:0006890">
    <property type="term" value="P:retrograde vesicle-mediated transport, Golgi to endoplasmic reticulum"/>
    <property type="evidence" value="ECO:0007669"/>
    <property type="project" value="InterPro"/>
</dbReference>
<evidence type="ECO:0000256" key="6">
    <source>
        <dbReference type="SAM" id="Phobius"/>
    </source>
</evidence>
<protein>
    <recommendedName>
        <fullName evidence="9">Endoplasmic reticulum protein</fullName>
    </recommendedName>
</protein>
<dbReference type="GO" id="GO:0016020">
    <property type="term" value="C:membrane"/>
    <property type="evidence" value="ECO:0007669"/>
    <property type="project" value="UniProtKB-SubCell"/>
</dbReference>
<evidence type="ECO:0008006" key="9">
    <source>
        <dbReference type="Google" id="ProtNLM"/>
    </source>
</evidence>
<dbReference type="EMBL" id="KV700136">
    <property type="protein sequence ID" value="OCF31254.1"/>
    <property type="molecule type" value="Genomic_DNA"/>
</dbReference>
<dbReference type="PANTHER" id="PTHR13377">
    <property type="entry name" value="PLACENTAL PROTEIN 6"/>
    <property type="match status" value="1"/>
</dbReference>
<reference evidence="7 8" key="1">
    <citation type="submission" date="2013-07" db="EMBL/GenBank/DDBJ databases">
        <title>The Genome Sequence of Cryptococcus heveanensis BCC8398.</title>
        <authorList>
            <consortium name="The Broad Institute Genome Sequencing Platform"/>
            <person name="Cuomo C."/>
            <person name="Litvintseva A."/>
            <person name="Chen Y."/>
            <person name="Heitman J."/>
            <person name="Sun S."/>
            <person name="Springer D."/>
            <person name="Dromer F."/>
            <person name="Young S.K."/>
            <person name="Zeng Q."/>
            <person name="Gargeya S."/>
            <person name="Fitzgerald M."/>
            <person name="Abouelleil A."/>
            <person name="Alvarado L."/>
            <person name="Berlin A.M."/>
            <person name="Chapman S.B."/>
            <person name="Dewar J."/>
            <person name="Goldberg J."/>
            <person name="Griggs A."/>
            <person name="Gujja S."/>
            <person name="Hansen M."/>
            <person name="Howarth C."/>
            <person name="Imamovic A."/>
            <person name="Larimer J."/>
            <person name="McCowan C."/>
            <person name="Murphy C."/>
            <person name="Pearson M."/>
            <person name="Priest M."/>
            <person name="Roberts A."/>
            <person name="Saif S."/>
            <person name="Shea T."/>
            <person name="Sykes S."/>
            <person name="Wortman J."/>
            <person name="Nusbaum C."/>
            <person name="Birren B."/>
        </authorList>
    </citation>
    <scope>NUCLEOTIDE SEQUENCE [LARGE SCALE GENOMIC DNA]</scope>
    <source>
        <strain evidence="7 8">BCC8398</strain>
    </source>
</reference>
<dbReference type="Gene3D" id="1.20.1540.10">
    <property type="entry name" value="Rhomboid-like"/>
    <property type="match status" value="1"/>
</dbReference>
<sequence>MPAVSFLPFLQTVPVGTRLITLTLVLLSVVGQGLSILAAQNTPASESTYKGIQLPWLVMVPGKSIWYPWTLLSAGFVELGIFGLITSAITVPLACRYLERVWGFKELLRFTAVVVVGSNVIAFGFSWIVWFVLGQEDALFGLPYHGLSGLQVGFLVAFTQLIPEHQVQLLGKFKVKVKSLPGIHLLISNVLVVVFGPSPYILIQFGFFVAWVYLRFFKLSESGEFRGDRSETFAFQYWFPPPIRPYISIAANKVFELAVKVKLVQAWEEPSGNYSLLPGPGGARAEAERRRALALKALDARLASGSPAVPSTSSSVSPSAPSSSTVPSVPVPSVTAPQKATTTGDVKV</sequence>
<feature type="compositionally biased region" description="Polar residues" evidence="5">
    <location>
        <begin position="338"/>
        <end position="348"/>
    </location>
</feature>
<feature type="transmembrane region" description="Helical" evidence="6">
    <location>
        <begin position="142"/>
        <end position="162"/>
    </location>
</feature>
<organism evidence="7 8">
    <name type="scientific">Kwoniella heveanensis BCC8398</name>
    <dbReference type="NCBI Taxonomy" id="1296120"/>
    <lineage>
        <taxon>Eukaryota</taxon>
        <taxon>Fungi</taxon>
        <taxon>Dikarya</taxon>
        <taxon>Basidiomycota</taxon>
        <taxon>Agaricomycotina</taxon>
        <taxon>Tremellomycetes</taxon>
        <taxon>Tremellales</taxon>
        <taxon>Cryptococcaceae</taxon>
        <taxon>Kwoniella</taxon>
    </lineage>
</organism>
<keyword evidence="3 6" id="KW-1133">Transmembrane helix</keyword>
<feature type="region of interest" description="Disordered" evidence="5">
    <location>
        <begin position="303"/>
        <end position="348"/>
    </location>
</feature>
<dbReference type="OrthoDB" id="73612at2759"/>
<dbReference type="Pfam" id="PF08551">
    <property type="entry name" value="DUF1751"/>
    <property type="match status" value="1"/>
</dbReference>
<dbReference type="FunFam" id="1.20.1540.10:FF:000004">
    <property type="entry name" value="Transmembrane protein 115"/>
    <property type="match status" value="1"/>
</dbReference>
<accession>A0A1B9GJH9</accession>
<proteinExistence type="predicted"/>
<dbReference type="GO" id="GO:0005794">
    <property type="term" value="C:Golgi apparatus"/>
    <property type="evidence" value="ECO:0007669"/>
    <property type="project" value="TreeGrafter"/>
</dbReference>
<dbReference type="AlphaFoldDB" id="A0A1B9GJH9"/>
<dbReference type="InterPro" id="IPR013861">
    <property type="entry name" value="TMEM115/Pdh1/Rbl19"/>
</dbReference>
<evidence type="ECO:0000256" key="1">
    <source>
        <dbReference type="ARBA" id="ARBA00004141"/>
    </source>
</evidence>
<feature type="compositionally biased region" description="Low complexity" evidence="5">
    <location>
        <begin position="303"/>
        <end position="337"/>
    </location>
</feature>
<dbReference type="Proteomes" id="UP000092666">
    <property type="component" value="Unassembled WGS sequence"/>
</dbReference>
<evidence type="ECO:0000256" key="5">
    <source>
        <dbReference type="SAM" id="MobiDB-lite"/>
    </source>
</evidence>
<dbReference type="PANTHER" id="PTHR13377:SF3">
    <property type="entry name" value="TRANSMEMBRANE PROTEIN 115"/>
    <property type="match status" value="1"/>
</dbReference>